<reference evidence="1 2" key="1">
    <citation type="submission" date="2024-01" db="EMBL/GenBank/DDBJ databases">
        <title>Genome assemblies of Stephania.</title>
        <authorList>
            <person name="Yang L."/>
        </authorList>
    </citation>
    <scope>NUCLEOTIDE SEQUENCE [LARGE SCALE GENOMIC DNA]</scope>
    <source>
        <strain evidence="1">QJT</strain>
        <tissue evidence="1">Leaf</tissue>
    </source>
</reference>
<proteinExistence type="predicted"/>
<dbReference type="EMBL" id="JBBNAE010000002">
    <property type="protein sequence ID" value="KAK9145790.1"/>
    <property type="molecule type" value="Genomic_DNA"/>
</dbReference>
<sequence>MVGRRQKYLHQFIGESSILSHLISFFCAREILQGSLWKILTARGGKNPHPTWRMARMKFPVLLWVEIPHSAL</sequence>
<name>A0AAP0K5N5_9MAGN</name>
<evidence type="ECO:0000313" key="2">
    <source>
        <dbReference type="Proteomes" id="UP001417504"/>
    </source>
</evidence>
<accession>A0AAP0K5N5</accession>
<gene>
    <name evidence="1" type="ORF">Sjap_005693</name>
</gene>
<protein>
    <submittedName>
        <fullName evidence="1">Uncharacterized protein</fullName>
    </submittedName>
</protein>
<evidence type="ECO:0000313" key="1">
    <source>
        <dbReference type="EMBL" id="KAK9145790.1"/>
    </source>
</evidence>
<dbReference type="Proteomes" id="UP001417504">
    <property type="component" value="Unassembled WGS sequence"/>
</dbReference>
<keyword evidence="2" id="KW-1185">Reference proteome</keyword>
<comment type="caution">
    <text evidence="1">The sequence shown here is derived from an EMBL/GenBank/DDBJ whole genome shotgun (WGS) entry which is preliminary data.</text>
</comment>
<dbReference type="AlphaFoldDB" id="A0AAP0K5N5"/>
<organism evidence="1 2">
    <name type="scientific">Stephania japonica</name>
    <dbReference type="NCBI Taxonomy" id="461633"/>
    <lineage>
        <taxon>Eukaryota</taxon>
        <taxon>Viridiplantae</taxon>
        <taxon>Streptophyta</taxon>
        <taxon>Embryophyta</taxon>
        <taxon>Tracheophyta</taxon>
        <taxon>Spermatophyta</taxon>
        <taxon>Magnoliopsida</taxon>
        <taxon>Ranunculales</taxon>
        <taxon>Menispermaceae</taxon>
        <taxon>Menispermoideae</taxon>
        <taxon>Cissampelideae</taxon>
        <taxon>Stephania</taxon>
    </lineage>
</organism>